<comment type="similarity">
    <text evidence="2">Belongs to the SusD family.</text>
</comment>
<keyword evidence="5" id="KW-0998">Cell outer membrane</keyword>
<dbReference type="InterPro" id="IPR033985">
    <property type="entry name" value="SusD-like_N"/>
</dbReference>
<gene>
    <name evidence="8" type="ORF">C8N28_1954</name>
</gene>
<dbReference type="SUPFAM" id="SSF48452">
    <property type="entry name" value="TPR-like"/>
    <property type="match status" value="1"/>
</dbReference>
<keyword evidence="3" id="KW-0732">Signal</keyword>
<keyword evidence="4" id="KW-0472">Membrane</keyword>
<proteinExistence type="inferred from homology"/>
<comment type="caution">
    <text evidence="8">The sequence shown here is derived from an EMBL/GenBank/DDBJ whole genome shotgun (WGS) entry which is preliminary data.</text>
</comment>
<dbReference type="InterPro" id="IPR012944">
    <property type="entry name" value="SusD_RagB_dom"/>
</dbReference>
<reference evidence="8 9" key="1">
    <citation type="submission" date="2019-03" db="EMBL/GenBank/DDBJ databases">
        <title>Genomic Encyclopedia of Archaeal and Bacterial Type Strains, Phase II (KMG-II): from individual species to whole genera.</title>
        <authorList>
            <person name="Goeker M."/>
        </authorList>
    </citation>
    <scope>NUCLEOTIDE SEQUENCE [LARGE SCALE GENOMIC DNA]</scope>
    <source>
        <strain evidence="8 9">DSM 22554</strain>
    </source>
</reference>
<dbReference type="InterPro" id="IPR011990">
    <property type="entry name" value="TPR-like_helical_dom_sf"/>
</dbReference>
<dbReference type="EMBL" id="SMGO01000002">
    <property type="protein sequence ID" value="TCK83353.1"/>
    <property type="molecule type" value="Genomic_DNA"/>
</dbReference>
<evidence type="ECO:0000256" key="2">
    <source>
        <dbReference type="ARBA" id="ARBA00006275"/>
    </source>
</evidence>
<dbReference type="Proteomes" id="UP000294616">
    <property type="component" value="Unassembled WGS sequence"/>
</dbReference>
<dbReference type="Gene3D" id="1.25.40.390">
    <property type="match status" value="1"/>
</dbReference>
<feature type="domain" description="RagB/SusD" evidence="6">
    <location>
        <begin position="352"/>
        <end position="555"/>
    </location>
</feature>
<evidence type="ECO:0000256" key="1">
    <source>
        <dbReference type="ARBA" id="ARBA00004442"/>
    </source>
</evidence>
<dbReference type="PROSITE" id="PS51257">
    <property type="entry name" value="PROKAR_LIPOPROTEIN"/>
    <property type="match status" value="1"/>
</dbReference>
<dbReference type="RefSeq" id="WP_132224268.1">
    <property type="nucleotide sequence ID" value="NZ_SMGO01000002.1"/>
</dbReference>
<accession>A0A4R1M139</accession>
<feature type="domain" description="SusD-like N-terminal" evidence="7">
    <location>
        <begin position="21"/>
        <end position="218"/>
    </location>
</feature>
<name>A0A4R1M139_9SPHI</name>
<dbReference type="AlphaFoldDB" id="A0A4R1M139"/>
<dbReference type="OrthoDB" id="618454at2"/>
<evidence type="ECO:0000256" key="5">
    <source>
        <dbReference type="ARBA" id="ARBA00023237"/>
    </source>
</evidence>
<dbReference type="Pfam" id="PF07980">
    <property type="entry name" value="SusD_RagB"/>
    <property type="match status" value="1"/>
</dbReference>
<evidence type="ECO:0000259" key="6">
    <source>
        <dbReference type="Pfam" id="PF07980"/>
    </source>
</evidence>
<evidence type="ECO:0000256" key="4">
    <source>
        <dbReference type="ARBA" id="ARBA00023136"/>
    </source>
</evidence>
<keyword evidence="9" id="KW-1185">Reference proteome</keyword>
<protein>
    <submittedName>
        <fullName evidence="8">SusD-like starch-binding protein associating with outer membrane</fullName>
    </submittedName>
</protein>
<comment type="subcellular location">
    <subcellularLocation>
        <location evidence="1">Cell outer membrane</location>
    </subcellularLocation>
</comment>
<dbReference type="Pfam" id="PF14322">
    <property type="entry name" value="SusD-like_3"/>
    <property type="match status" value="1"/>
</dbReference>
<evidence type="ECO:0000259" key="7">
    <source>
        <dbReference type="Pfam" id="PF14322"/>
    </source>
</evidence>
<evidence type="ECO:0000313" key="8">
    <source>
        <dbReference type="EMBL" id="TCK83353.1"/>
    </source>
</evidence>
<sequence length="565" mass="62945">MKKIISLVALVIFFSACEKNLDSENYTKKNTGNFPTTVADANQTIIGIYSTLSAAISNSQNTSFYMAELASDDRFGGGGENDKDMQGLDHLMNTKSSRFESFWTARYQGIYRANTALENLDKVTGWESDAQKNQLLGEAYFLRALFYFELSEMFGEVPLVISTTAANLPKSPAEETYAQIAYDLNQAITLMPSTPYTSIASGHATKWAAQALMARVFLFYTGYYNKTELPVANDGGSITKTQVITWIDDCINNSGHGLVDDFRNLWPYTNEFTAKDYEYVQDNGLQWVGDGNKETVFAVKFGTSVDWGANFQLGYANQYDLHFGLRSNNGLADTFPFGQGWGAGPVNSELWNEWKQREPNDIRRTGSIMNAETDVENYIYGADSQMEETGFWQKKYIPITAYNDAGTLVPSYAILKDAAPADMQLAHTQDLVLIRFSDVLLMQSELKEDPSGLNKVRGRVDLPPVPYSLTALKRERRWELAFEGLRYFDLMRWGDAANALAAQEGVAIKNKGIDTQMKGFGGGYKARYEATGGFWPIPESQILLSEGVLVQNAGWGTPAAEFTGW</sequence>
<organism evidence="8 9">
    <name type="scientific">Albibacterium bauzanense</name>
    <dbReference type="NCBI Taxonomy" id="653929"/>
    <lineage>
        <taxon>Bacteria</taxon>
        <taxon>Pseudomonadati</taxon>
        <taxon>Bacteroidota</taxon>
        <taxon>Sphingobacteriia</taxon>
        <taxon>Sphingobacteriales</taxon>
        <taxon>Sphingobacteriaceae</taxon>
        <taxon>Albibacterium</taxon>
    </lineage>
</organism>
<dbReference type="GO" id="GO:0009279">
    <property type="term" value="C:cell outer membrane"/>
    <property type="evidence" value="ECO:0007669"/>
    <property type="project" value="UniProtKB-SubCell"/>
</dbReference>
<evidence type="ECO:0000256" key="3">
    <source>
        <dbReference type="ARBA" id="ARBA00022729"/>
    </source>
</evidence>
<evidence type="ECO:0000313" key="9">
    <source>
        <dbReference type="Proteomes" id="UP000294616"/>
    </source>
</evidence>